<dbReference type="PANTHER" id="PTHR42698:SF1">
    <property type="entry name" value="GTPASE ERA, MITOCHONDRIAL"/>
    <property type="match status" value="1"/>
</dbReference>
<dbReference type="AlphaFoldDB" id="A0A2U3D6F1"/>
<comment type="caution">
    <text evidence="13">The sequence shown here is derived from an EMBL/GenBank/DDBJ whole genome shotgun (WGS) entry which is preliminary data.</text>
</comment>
<evidence type="ECO:0000256" key="7">
    <source>
        <dbReference type="ARBA" id="ARBA00023136"/>
    </source>
</evidence>
<keyword evidence="8" id="KW-0699">rRNA-binding</keyword>
<dbReference type="InterPro" id="IPR003593">
    <property type="entry name" value="AAA+_ATPase"/>
</dbReference>
<dbReference type="GO" id="GO:0005525">
    <property type="term" value="F:GTP binding"/>
    <property type="evidence" value="ECO:0007669"/>
    <property type="project" value="UniProtKB-UniRule"/>
</dbReference>
<evidence type="ECO:0000259" key="12">
    <source>
        <dbReference type="PROSITE" id="PS51713"/>
    </source>
</evidence>
<dbReference type="Proteomes" id="UP000245380">
    <property type="component" value="Unassembled WGS sequence"/>
</dbReference>
<keyword evidence="7 8" id="KW-0472">Membrane</keyword>
<evidence type="ECO:0000256" key="1">
    <source>
        <dbReference type="ARBA" id="ARBA00007921"/>
    </source>
</evidence>
<dbReference type="GO" id="GO:0043024">
    <property type="term" value="F:ribosomal small subunit binding"/>
    <property type="evidence" value="ECO:0007669"/>
    <property type="project" value="TreeGrafter"/>
</dbReference>
<reference evidence="13 14" key="1">
    <citation type="submission" date="2016-11" db="EMBL/GenBank/DDBJ databases">
        <title>Comparative genomics of Acidibacillus ferroxidans species.</title>
        <authorList>
            <person name="Oliveira G."/>
            <person name="Nunes G."/>
            <person name="Oliveira R."/>
            <person name="Araujo F."/>
            <person name="Salim A."/>
            <person name="Scholte L."/>
            <person name="Morais D."/>
            <person name="Nancucheo I."/>
            <person name="Johnson D.B."/>
            <person name="Grail B."/>
            <person name="Bittencourt J."/>
            <person name="Valadares R."/>
        </authorList>
    </citation>
    <scope>NUCLEOTIDE SEQUENCE [LARGE SCALE GENOMIC DNA]</scope>
    <source>
        <strain evidence="13 14">Y002</strain>
    </source>
</reference>
<dbReference type="NCBIfam" id="TIGR00436">
    <property type="entry name" value="era"/>
    <property type="match status" value="1"/>
</dbReference>
<feature type="region of interest" description="G5" evidence="9">
    <location>
        <begin position="154"/>
        <end position="156"/>
    </location>
</feature>
<dbReference type="FunFam" id="3.30.300.20:FF:000003">
    <property type="entry name" value="GTPase Era"/>
    <property type="match status" value="1"/>
</dbReference>
<feature type="binding site" evidence="8">
    <location>
        <begin position="62"/>
        <end position="66"/>
    </location>
    <ligand>
        <name>GTP</name>
        <dbReference type="ChEBI" id="CHEBI:37565"/>
    </ligand>
</feature>
<keyword evidence="5 8" id="KW-0694">RNA-binding</keyword>
<dbReference type="Pfam" id="PF01926">
    <property type="entry name" value="MMR_HSR1"/>
    <property type="match status" value="1"/>
</dbReference>
<keyword evidence="8" id="KW-0963">Cytoplasm</keyword>
<feature type="domain" description="Era-type G" evidence="12">
    <location>
        <begin position="7"/>
        <end position="175"/>
    </location>
</feature>
<dbReference type="HAMAP" id="MF_00367">
    <property type="entry name" value="GTPase_Era"/>
    <property type="match status" value="1"/>
</dbReference>
<evidence type="ECO:0000256" key="9">
    <source>
        <dbReference type="PROSITE-ProRule" id="PRU01050"/>
    </source>
</evidence>
<dbReference type="EMBL" id="MPDK01000024">
    <property type="protein sequence ID" value="PWI56849.1"/>
    <property type="molecule type" value="Genomic_DNA"/>
</dbReference>
<keyword evidence="8" id="KW-1003">Cell membrane</keyword>
<dbReference type="InterPro" id="IPR009019">
    <property type="entry name" value="KH_sf_prok-type"/>
</dbReference>
<proteinExistence type="inferred from homology"/>
<evidence type="ECO:0000256" key="10">
    <source>
        <dbReference type="RuleBase" id="RU003761"/>
    </source>
</evidence>
<feature type="domain" description="KH type-2" evidence="11">
    <location>
        <begin position="206"/>
        <end position="284"/>
    </location>
</feature>
<dbReference type="NCBIfam" id="NF000908">
    <property type="entry name" value="PRK00089.1"/>
    <property type="match status" value="1"/>
</dbReference>
<evidence type="ECO:0000313" key="13">
    <source>
        <dbReference type="EMBL" id="PWI56849.1"/>
    </source>
</evidence>
<feature type="binding site" evidence="8">
    <location>
        <begin position="124"/>
        <end position="127"/>
    </location>
    <ligand>
        <name>GTP</name>
        <dbReference type="ChEBI" id="CHEBI:37565"/>
    </ligand>
</feature>
<evidence type="ECO:0000256" key="4">
    <source>
        <dbReference type="ARBA" id="ARBA00022741"/>
    </source>
</evidence>
<evidence type="ECO:0000256" key="5">
    <source>
        <dbReference type="ARBA" id="ARBA00022884"/>
    </source>
</evidence>
<keyword evidence="4 8" id="KW-0547">Nucleotide-binding</keyword>
<evidence type="ECO:0000256" key="2">
    <source>
        <dbReference type="ARBA" id="ARBA00020484"/>
    </source>
</evidence>
<dbReference type="InterPro" id="IPR006073">
    <property type="entry name" value="GTP-bd"/>
</dbReference>
<evidence type="ECO:0000313" key="14">
    <source>
        <dbReference type="Proteomes" id="UP000245380"/>
    </source>
</evidence>
<protein>
    <recommendedName>
        <fullName evidence="2 8">GTPase Era</fullName>
    </recommendedName>
</protein>
<dbReference type="OrthoDB" id="9805918at2"/>
<dbReference type="InterPro" id="IPR015946">
    <property type="entry name" value="KH_dom-like_a/b"/>
</dbReference>
<dbReference type="GO" id="GO:0000028">
    <property type="term" value="P:ribosomal small subunit assembly"/>
    <property type="evidence" value="ECO:0007669"/>
    <property type="project" value="TreeGrafter"/>
</dbReference>
<dbReference type="InterPro" id="IPR004044">
    <property type="entry name" value="KH_dom_type_2"/>
</dbReference>
<feature type="region of interest" description="G4" evidence="9">
    <location>
        <begin position="124"/>
        <end position="127"/>
    </location>
</feature>
<sequence>MAEHQRKSGFVAIIGRPNVGKSTLLNRLVGQKIAIMSDKPQTTRTRIRGILTREEGQVVFLDTPGMHQPRHQLGQYMMEIAENSIREVDLVMCVTDASFAGAQKDEYVLDKIKEARVPSVLVLNKVDRVADKSQLLRLIDEYRAAYPFVDIIPISAKTGEQVDVLTKVIYEHLSEGPMYYPEDIVTDHPERFIIAELIREKVLLLTREEIPHSVAVVIEQLETRDDRDVLYINALIYTERDSQKAILIGKNGDLLKKVGMLARHDIESIFGSKVFLELWIKVKKDWRNREHLLRSFGYEQE</sequence>
<dbReference type="RefSeq" id="WP_109431346.1">
    <property type="nucleotide sequence ID" value="NZ_MPDK01000024.1"/>
</dbReference>
<dbReference type="PANTHER" id="PTHR42698">
    <property type="entry name" value="GTPASE ERA"/>
    <property type="match status" value="1"/>
</dbReference>
<dbReference type="CDD" id="cd04163">
    <property type="entry name" value="Era"/>
    <property type="match status" value="1"/>
</dbReference>
<dbReference type="Gene3D" id="3.40.50.300">
    <property type="entry name" value="P-loop containing nucleotide triphosphate hydrolases"/>
    <property type="match status" value="1"/>
</dbReference>
<dbReference type="Gene3D" id="3.30.300.20">
    <property type="match status" value="1"/>
</dbReference>
<comment type="subunit">
    <text evidence="8">Monomer.</text>
</comment>
<comment type="function">
    <text evidence="8">An essential GTPase that binds both GDP and GTP, with rapid nucleotide exchange. Plays a role in 16S rRNA processing and 30S ribosomal subunit biogenesis and possibly also in cell cycle regulation and energy metabolism.</text>
</comment>
<feature type="region of interest" description="G1" evidence="9">
    <location>
        <begin position="15"/>
        <end position="22"/>
    </location>
</feature>
<keyword evidence="14" id="KW-1185">Reference proteome</keyword>
<dbReference type="GO" id="GO:0003924">
    <property type="term" value="F:GTPase activity"/>
    <property type="evidence" value="ECO:0007669"/>
    <property type="project" value="UniProtKB-UniRule"/>
</dbReference>
<dbReference type="FunFam" id="3.40.50.300:FF:000094">
    <property type="entry name" value="GTPase Era"/>
    <property type="match status" value="1"/>
</dbReference>
<dbReference type="InterPro" id="IPR030388">
    <property type="entry name" value="G_ERA_dom"/>
</dbReference>
<organism evidence="13 14">
    <name type="scientific">Sulfoacidibacillus thermotolerans</name>
    <name type="common">Acidibacillus sulfuroxidans</name>
    <dbReference type="NCBI Taxonomy" id="1765684"/>
    <lineage>
        <taxon>Bacteria</taxon>
        <taxon>Bacillati</taxon>
        <taxon>Bacillota</taxon>
        <taxon>Bacilli</taxon>
        <taxon>Bacillales</taxon>
        <taxon>Alicyclobacillaceae</taxon>
        <taxon>Sulfoacidibacillus</taxon>
    </lineage>
</organism>
<feature type="region of interest" description="G2" evidence="9">
    <location>
        <begin position="41"/>
        <end position="45"/>
    </location>
</feature>
<dbReference type="InterPro" id="IPR005225">
    <property type="entry name" value="Small_GTP-bd"/>
</dbReference>
<dbReference type="Pfam" id="PF07650">
    <property type="entry name" value="KH_2"/>
    <property type="match status" value="1"/>
</dbReference>
<dbReference type="SMART" id="SM00382">
    <property type="entry name" value="AAA"/>
    <property type="match status" value="1"/>
</dbReference>
<dbReference type="SUPFAM" id="SSF54814">
    <property type="entry name" value="Prokaryotic type KH domain (KH-domain type II)"/>
    <property type="match status" value="1"/>
</dbReference>
<dbReference type="GO" id="GO:0005829">
    <property type="term" value="C:cytosol"/>
    <property type="evidence" value="ECO:0007669"/>
    <property type="project" value="TreeGrafter"/>
</dbReference>
<dbReference type="InterPro" id="IPR027417">
    <property type="entry name" value="P-loop_NTPase"/>
</dbReference>
<comment type="similarity">
    <text evidence="1 8 9 10">Belongs to the TRAFAC class TrmE-Era-EngA-EngB-Septin-like GTPase superfamily. Era GTPase family.</text>
</comment>
<dbReference type="NCBIfam" id="TIGR00231">
    <property type="entry name" value="small_GTP"/>
    <property type="match status" value="1"/>
</dbReference>
<dbReference type="PROSITE" id="PS51713">
    <property type="entry name" value="G_ERA"/>
    <property type="match status" value="1"/>
</dbReference>
<dbReference type="GO" id="GO:0005886">
    <property type="term" value="C:plasma membrane"/>
    <property type="evidence" value="ECO:0007669"/>
    <property type="project" value="UniProtKB-SubCell"/>
</dbReference>
<evidence type="ECO:0000259" key="11">
    <source>
        <dbReference type="PROSITE" id="PS50823"/>
    </source>
</evidence>
<feature type="region of interest" description="G3" evidence="9">
    <location>
        <begin position="62"/>
        <end position="65"/>
    </location>
</feature>
<evidence type="ECO:0000256" key="8">
    <source>
        <dbReference type="HAMAP-Rule" id="MF_00367"/>
    </source>
</evidence>
<keyword evidence="3 8" id="KW-0690">Ribosome biogenesis</keyword>
<comment type="subcellular location">
    <subcellularLocation>
        <location evidence="8">Cytoplasm</location>
    </subcellularLocation>
    <subcellularLocation>
        <location evidence="8">Cell membrane</location>
        <topology evidence="8">Peripheral membrane protein</topology>
    </subcellularLocation>
</comment>
<dbReference type="PROSITE" id="PS50823">
    <property type="entry name" value="KH_TYPE_2"/>
    <property type="match status" value="1"/>
</dbReference>
<name>A0A2U3D6F1_SULT2</name>
<evidence type="ECO:0000256" key="6">
    <source>
        <dbReference type="ARBA" id="ARBA00023134"/>
    </source>
</evidence>
<dbReference type="SUPFAM" id="SSF52540">
    <property type="entry name" value="P-loop containing nucleoside triphosphate hydrolases"/>
    <property type="match status" value="1"/>
</dbReference>
<evidence type="ECO:0000256" key="3">
    <source>
        <dbReference type="ARBA" id="ARBA00022517"/>
    </source>
</evidence>
<dbReference type="CDD" id="cd22534">
    <property type="entry name" value="KH-II_Era"/>
    <property type="match status" value="1"/>
</dbReference>
<keyword evidence="6 8" id="KW-0342">GTP-binding</keyword>
<feature type="binding site" evidence="8">
    <location>
        <begin position="15"/>
        <end position="22"/>
    </location>
    <ligand>
        <name>GTP</name>
        <dbReference type="ChEBI" id="CHEBI:37565"/>
    </ligand>
</feature>
<dbReference type="GO" id="GO:0070181">
    <property type="term" value="F:small ribosomal subunit rRNA binding"/>
    <property type="evidence" value="ECO:0007669"/>
    <property type="project" value="UniProtKB-UniRule"/>
</dbReference>
<gene>
    <name evidence="8" type="primary">era</name>
    <name evidence="13" type="ORF">BM613_11460</name>
</gene>
<accession>A0A2U3D6F1</accession>
<dbReference type="InterPro" id="IPR005662">
    <property type="entry name" value="GTPase_Era-like"/>
</dbReference>